<dbReference type="CDD" id="cd19510">
    <property type="entry name" value="RecA-like_BCS1"/>
    <property type="match status" value="1"/>
</dbReference>
<dbReference type="PROSITE" id="PS00674">
    <property type="entry name" value="AAA"/>
    <property type="match status" value="1"/>
</dbReference>
<evidence type="ECO:0000259" key="6">
    <source>
        <dbReference type="SMART" id="SM00382"/>
    </source>
</evidence>
<evidence type="ECO:0000256" key="2">
    <source>
        <dbReference type="ARBA" id="ARBA00007448"/>
    </source>
</evidence>
<dbReference type="InterPro" id="IPR050747">
    <property type="entry name" value="Mitochondrial_chaperone_BCS1"/>
</dbReference>
<keyword evidence="8" id="KW-1185">Reference proteome</keyword>
<evidence type="ECO:0000256" key="5">
    <source>
        <dbReference type="RuleBase" id="RU003651"/>
    </source>
</evidence>
<dbReference type="SMART" id="SM00382">
    <property type="entry name" value="AAA"/>
    <property type="match status" value="1"/>
</dbReference>
<feature type="domain" description="AAA+ ATPase" evidence="6">
    <location>
        <begin position="237"/>
        <end position="396"/>
    </location>
</feature>
<gene>
    <name evidence="7" type="ORF">URODEC1_LOCUS60702</name>
</gene>
<dbReference type="GO" id="GO:0005524">
    <property type="term" value="F:ATP binding"/>
    <property type="evidence" value="ECO:0007669"/>
    <property type="project" value="UniProtKB-KW"/>
</dbReference>
<reference evidence="7 8" key="2">
    <citation type="submission" date="2024-10" db="EMBL/GenBank/DDBJ databases">
        <authorList>
            <person name="Ryan C."/>
        </authorList>
    </citation>
    <scope>NUCLEOTIDE SEQUENCE [LARGE SCALE GENOMIC DNA]</scope>
</reference>
<keyword evidence="3" id="KW-0460">Magnesium</keyword>
<dbReference type="AlphaFoldDB" id="A0ABC9B2F1"/>
<dbReference type="SUPFAM" id="SSF52540">
    <property type="entry name" value="P-loop containing nucleoside triphosphate hydrolases"/>
    <property type="match status" value="1"/>
</dbReference>
<dbReference type="PANTHER" id="PTHR23070">
    <property type="entry name" value="BCS1 AAA-TYPE ATPASE"/>
    <property type="match status" value="1"/>
</dbReference>
<dbReference type="InterPro" id="IPR003960">
    <property type="entry name" value="ATPase_AAA_CS"/>
</dbReference>
<dbReference type="InterPro" id="IPR058017">
    <property type="entry name" value="At3g28540-like_C"/>
</dbReference>
<dbReference type="InterPro" id="IPR003593">
    <property type="entry name" value="AAA+_ATPase"/>
</dbReference>
<dbReference type="Pfam" id="PF25568">
    <property type="entry name" value="AAA_lid_At3g28540"/>
    <property type="match status" value="1"/>
</dbReference>
<name>A0ABC9B2F1_9POAL</name>
<reference evidence="8" key="1">
    <citation type="submission" date="2024-06" db="EMBL/GenBank/DDBJ databases">
        <authorList>
            <person name="Ryan C."/>
        </authorList>
    </citation>
    <scope>NUCLEOTIDE SEQUENCE [LARGE SCALE GENOMIC DNA]</scope>
</reference>
<dbReference type="Gene3D" id="3.40.50.300">
    <property type="entry name" value="P-loop containing nucleotide triphosphate hydrolases"/>
    <property type="match status" value="1"/>
</dbReference>
<comment type="cofactor">
    <cofactor evidence="1">
        <name>Mg(2+)</name>
        <dbReference type="ChEBI" id="CHEBI:18420"/>
    </cofactor>
</comment>
<evidence type="ECO:0000256" key="4">
    <source>
        <dbReference type="ARBA" id="ARBA00049360"/>
    </source>
</evidence>
<dbReference type="GO" id="GO:0006950">
    <property type="term" value="P:response to stress"/>
    <property type="evidence" value="ECO:0007669"/>
    <property type="project" value="UniProtKB-ARBA"/>
</dbReference>
<protein>
    <recommendedName>
        <fullName evidence="6">AAA+ ATPase domain-containing protein</fullName>
    </recommendedName>
</protein>
<dbReference type="Pfam" id="PF14363">
    <property type="entry name" value="AAA_assoc"/>
    <property type="match status" value="1"/>
</dbReference>
<dbReference type="Gene3D" id="6.10.280.40">
    <property type="match status" value="1"/>
</dbReference>
<dbReference type="Pfam" id="PF00004">
    <property type="entry name" value="AAA"/>
    <property type="match status" value="1"/>
</dbReference>
<evidence type="ECO:0000313" key="7">
    <source>
        <dbReference type="EMBL" id="CAL4991543.1"/>
    </source>
</evidence>
<comment type="catalytic activity">
    <reaction evidence="4">
        <text>ATP + H2O = ADP + phosphate + H(+)</text>
        <dbReference type="Rhea" id="RHEA:13065"/>
        <dbReference type="ChEBI" id="CHEBI:15377"/>
        <dbReference type="ChEBI" id="CHEBI:15378"/>
        <dbReference type="ChEBI" id="CHEBI:30616"/>
        <dbReference type="ChEBI" id="CHEBI:43474"/>
        <dbReference type="ChEBI" id="CHEBI:456216"/>
    </reaction>
</comment>
<dbReference type="Proteomes" id="UP001497457">
    <property type="component" value="Chromosome 24b"/>
</dbReference>
<evidence type="ECO:0000313" key="8">
    <source>
        <dbReference type="Proteomes" id="UP001497457"/>
    </source>
</evidence>
<accession>A0ABC9B2F1</accession>
<sequence length="482" mass="55001">MAFKELWATIGSVLAFILGLFSMAMNHETITLWINKIQAFFSPYIQVTIPEYAPGNFERSNFYVAIEAYLSEHCATEVRKLKAELGSHRKIPLFYVDDGQQIIDTFRRRNSGGGGGGATVWWHAYKEKPVSNVIYRNGEEERRFYRVSFHRRYRKCVLEEYMPYVIEKGRDVIAKNRQLRLFTNNPYPNCSWSHVAFQHPANFTTLAMDPTLKKTIMDDLDAFKERKDYYAKVGKPWKRGYLLFGPPGTGKSTMISAIANHLEYDVYDLELTAVESNNDLRKLFIQTTGKSIIVIEDIDCSAELTGKRRDKKQARHKSAAGENVTMLPPMMQEAAEKDSSEKQLTLSGVLNFIDGLWSACGGERIIIFTTNHKDKLDPALIRPGRMDMHIKMSYCSYEAFKTLANNYLEINDHDLFERFGEIQHLLEAAMMSPADVAEHLMRKEKDASACLEGLLMALKEKAEAASKGMQISMEKEDAVDAK</sequence>
<evidence type="ECO:0000256" key="3">
    <source>
        <dbReference type="ARBA" id="ARBA00022842"/>
    </source>
</evidence>
<dbReference type="EMBL" id="OZ075134">
    <property type="protein sequence ID" value="CAL4991543.1"/>
    <property type="molecule type" value="Genomic_DNA"/>
</dbReference>
<dbReference type="InterPro" id="IPR003959">
    <property type="entry name" value="ATPase_AAA_core"/>
</dbReference>
<comment type="similarity">
    <text evidence="2">Belongs to the AAA ATPase family. BCS1 subfamily.</text>
</comment>
<organism evidence="7 8">
    <name type="scientific">Urochloa decumbens</name>
    <dbReference type="NCBI Taxonomy" id="240449"/>
    <lineage>
        <taxon>Eukaryota</taxon>
        <taxon>Viridiplantae</taxon>
        <taxon>Streptophyta</taxon>
        <taxon>Embryophyta</taxon>
        <taxon>Tracheophyta</taxon>
        <taxon>Spermatophyta</taxon>
        <taxon>Magnoliopsida</taxon>
        <taxon>Liliopsida</taxon>
        <taxon>Poales</taxon>
        <taxon>Poaceae</taxon>
        <taxon>PACMAD clade</taxon>
        <taxon>Panicoideae</taxon>
        <taxon>Panicodae</taxon>
        <taxon>Paniceae</taxon>
        <taxon>Melinidinae</taxon>
        <taxon>Urochloa</taxon>
    </lineage>
</organism>
<dbReference type="InterPro" id="IPR025753">
    <property type="entry name" value="AAA_N_dom"/>
</dbReference>
<evidence type="ECO:0000256" key="1">
    <source>
        <dbReference type="ARBA" id="ARBA00001946"/>
    </source>
</evidence>
<proteinExistence type="inferred from homology"/>
<keyword evidence="5" id="KW-0067">ATP-binding</keyword>
<dbReference type="InterPro" id="IPR027417">
    <property type="entry name" value="P-loop_NTPase"/>
</dbReference>
<keyword evidence="5" id="KW-0547">Nucleotide-binding</keyword>